<name>A0A1M7D708_XYLRU</name>
<accession>A0A1M7D708</accession>
<organism evidence="1 2">
    <name type="scientific">Xylanibacter ruminicola</name>
    <name type="common">Prevotella ruminicola</name>
    <dbReference type="NCBI Taxonomy" id="839"/>
    <lineage>
        <taxon>Bacteria</taxon>
        <taxon>Pseudomonadati</taxon>
        <taxon>Bacteroidota</taxon>
        <taxon>Bacteroidia</taxon>
        <taxon>Bacteroidales</taxon>
        <taxon>Prevotellaceae</taxon>
        <taxon>Xylanibacter</taxon>
    </lineage>
</organism>
<dbReference type="Proteomes" id="UP000184280">
    <property type="component" value="Unassembled WGS sequence"/>
</dbReference>
<proteinExistence type="predicted"/>
<evidence type="ECO:0000313" key="1">
    <source>
        <dbReference type="EMBL" id="SHL74959.1"/>
    </source>
</evidence>
<gene>
    <name evidence="1" type="ORF">SAMN04488494_0640</name>
</gene>
<evidence type="ECO:0000313" key="2">
    <source>
        <dbReference type="Proteomes" id="UP000184280"/>
    </source>
</evidence>
<dbReference type="EMBL" id="FRCJ01000001">
    <property type="protein sequence ID" value="SHL74959.1"/>
    <property type="molecule type" value="Genomic_DNA"/>
</dbReference>
<protein>
    <submittedName>
        <fullName evidence="1">Uncharacterized protein</fullName>
    </submittedName>
</protein>
<dbReference type="AlphaFoldDB" id="A0A1M7D708"/>
<sequence>MYNVKEGQLYYAPHRSSWGVWKRGKTTNGCTIDDFVDDFASKEEARKFVFKANNWKDNKHSN</sequence>
<reference evidence="1 2" key="1">
    <citation type="submission" date="2016-11" db="EMBL/GenBank/DDBJ databases">
        <authorList>
            <person name="Jaros S."/>
            <person name="Januszkiewicz K."/>
            <person name="Wedrychowicz H."/>
        </authorList>
    </citation>
    <scope>NUCLEOTIDE SEQUENCE [LARGE SCALE GENOMIC DNA]</scope>
    <source>
        <strain evidence="1 2">BPI-34</strain>
    </source>
</reference>